<dbReference type="AlphaFoldDB" id="X1U3X7"/>
<dbReference type="GO" id="GO:0002161">
    <property type="term" value="F:aminoacyl-tRNA deacylase activity"/>
    <property type="evidence" value="ECO:0007669"/>
    <property type="project" value="TreeGrafter"/>
</dbReference>
<dbReference type="PROSITE" id="PS50860">
    <property type="entry name" value="AA_TRNA_LIGASE_II_ALA"/>
    <property type="match status" value="1"/>
</dbReference>
<proteinExistence type="inferred from homology"/>
<dbReference type="EC" id="6.1.1.7" evidence="2"/>
<dbReference type="GO" id="GO:0006419">
    <property type="term" value="P:alanyl-tRNA aminoacylation"/>
    <property type="evidence" value="ECO:0007669"/>
    <property type="project" value="InterPro"/>
</dbReference>
<keyword evidence="8" id="KW-0648">Protein biosynthesis</keyword>
<dbReference type="Pfam" id="PF01411">
    <property type="entry name" value="tRNA-synt_2c"/>
    <property type="match status" value="1"/>
</dbReference>
<comment type="caution">
    <text evidence="11">The sequence shown here is derived from an EMBL/GenBank/DDBJ whole genome shotgun (WGS) entry which is preliminary data.</text>
</comment>
<keyword evidence="9" id="KW-0030">Aminoacyl-tRNA synthetase</keyword>
<dbReference type="PRINTS" id="PR00980">
    <property type="entry name" value="TRNASYNTHALA"/>
</dbReference>
<feature type="domain" description="Alanyl-transfer RNA synthetases family profile" evidence="10">
    <location>
        <begin position="1"/>
        <end position="228"/>
    </location>
</feature>
<keyword evidence="4" id="KW-0436">Ligase</keyword>
<dbReference type="Gene3D" id="3.30.930.10">
    <property type="entry name" value="Bira Bifunctional Protein, Domain 2"/>
    <property type="match status" value="1"/>
</dbReference>
<feature type="non-terminal residue" evidence="11">
    <location>
        <position position="228"/>
    </location>
</feature>
<keyword evidence="3" id="KW-0820">tRNA-binding</keyword>
<dbReference type="GO" id="GO:0004813">
    <property type="term" value="F:alanine-tRNA ligase activity"/>
    <property type="evidence" value="ECO:0007669"/>
    <property type="project" value="UniProtKB-EC"/>
</dbReference>
<evidence type="ECO:0000256" key="4">
    <source>
        <dbReference type="ARBA" id="ARBA00022598"/>
    </source>
</evidence>
<dbReference type="GO" id="GO:0005524">
    <property type="term" value="F:ATP binding"/>
    <property type="evidence" value="ECO:0007669"/>
    <property type="project" value="UniProtKB-KW"/>
</dbReference>
<keyword evidence="5" id="KW-0547">Nucleotide-binding</keyword>
<dbReference type="InterPro" id="IPR050058">
    <property type="entry name" value="Ala-tRNA_ligase"/>
</dbReference>
<evidence type="ECO:0000256" key="2">
    <source>
        <dbReference type="ARBA" id="ARBA00013168"/>
    </source>
</evidence>
<feature type="non-terminal residue" evidence="11">
    <location>
        <position position="1"/>
    </location>
</feature>
<dbReference type="GO" id="GO:0005829">
    <property type="term" value="C:cytosol"/>
    <property type="evidence" value="ECO:0007669"/>
    <property type="project" value="TreeGrafter"/>
</dbReference>
<keyword evidence="6" id="KW-0067">ATP-binding</keyword>
<comment type="similarity">
    <text evidence="1">Belongs to the class-II aminoacyl-tRNA synthetase family.</text>
</comment>
<name>X1U3X7_9ZZZZ</name>
<gene>
    <name evidence="11" type="ORF">S12H4_54679</name>
</gene>
<dbReference type="PANTHER" id="PTHR11777">
    <property type="entry name" value="ALANYL-TRNA SYNTHETASE"/>
    <property type="match status" value="1"/>
</dbReference>
<dbReference type="PANTHER" id="PTHR11777:SF9">
    <property type="entry name" value="ALANINE--TRNA LIGASE, CYTOPLASMIC"/>
    <property type="match status" value="1"/>
</dbReference>
<evidence type="ECO:0000256" key="8">
    <source>
        <dbReference type="ARBA" id="ARBA00022917"/>
    </source>
</evidence>
<dbReference type="InterPro" id="IPR045864">
    <property type="entry name" value="aa-tRNA-synth_II/BPL/LPL"/>
</dbReference>
<accession>X1U3X7</accession>
<evidence type="ECO:0000256" key="5">
    <source>
        <dbReference type="ARBA" id="ARBA00022741"/>
    </source>
</evidence>
<dbReference type="InterPro" id="IPR018164">
    <property type="entry name" value="Ala-tRNA-synth_IIc_N"/>
</dbReference>
<sequence>IPKGDPTLLLTSAGMVQFKPYYLGEASPPNPRLVSCQKCFRATDIESVGDPSHLTFFEMLGNFSIGDYFKQEAISWAWEFVTQHLGLPPQRLWITIFLDDDESFRYWQKLGVPPQRILRFGEQDNFWGPAGDSGPCGPCSEIHYDLGEEFGCGKASCAPNCDCGRFSEIWNLVFTQYNQNKDGRRTLLPNPNIDTGMGLERTAAVVQGKTSIYEADLFTPLLECISRR</sequence>
<keyword evidence="7" id="KW-0694">RNA-binding</keyword>
<dbReference type="InterPro" id="IPR018165">
    <property type="entry name" value="Ala-tRNA-synth_IIc_core"/>
</dbReference>
<dbReference type="InterPro" id="IPR002318">
    <property type="entry name" value="Ala-tRNA-lgiase_IIc"/>
</dbReference>
<evidence type="ECO:0000256" key="1">
    <source>
        <dbReference type="ARBA" id="ARBA00008226"/>
    </source>
</evidence>
<evidence type="ECO:0000256" key="6">
    <source>
        <dbReference type="ARBA" id="ARBA00022840"/>
    </source>
</evidence>
<reference evidence="11" key="1">
    <citation type="journal article" date="2014" name="Front. Microbiol.">
        <title>High frequency of phylogenetically diverse reductive dehalogenase-homologous genes in deep subseafloor sedimentary metagenomes.</title>
        <authorList>
            <person name="Kawai M."/>
            <person name="Futagami T."/>
            <person name="Toyoda A."/>
            <person name="Takaki Y."/>
            <person name="Nishi S."/>
            <person name="Hori S."/>
            <person name="Arai W."/>
            <person name="Tsubouchi T."/>
            <person name="Morono Y."/>
            <person name="Uchiyama I."/>
            <person name="Ito T."/>
            <person name="Fujiyama A."/>
            <person name="Inagaki F."/>
            <person name="Takami H."/>
        </authorList>
    </citation>
    <scope>NUCLEOTIDE SEQUENCE</scope>
    <source>
        <strain evidence="11">Expedition CK06-06</strain>
    </source>
</reference>
<evidence type="ECO:0000256" key="3">
    <source>
        <dbReference type="ARBA" id="ARBA00022555"/>
    </source>
</evidence>
<organism evidence="11">
    <name type="scientific">marine sediment metagenome</name>
    <dbReference type="NCBI Taxonomy" id="412755"/>
    <lineage>
        <taxon>unclassified sequences</taxon>
        <taxon>metagenomes</taxon>
        <taxon>ecological metagenomes</taxon>
    </lineage>
</organism>
<dbReference type="EMBL" id="BARW01034982">
    <property type="protein sequence ID" value="GAJ12214.1"/>
    <property type="molecule type" value="Genomic_DNA"/>
</dbReference>
<dbReference type="SUPFAM" id="SSF55681">
    <property type="entry name" value="Class II aaRS and biotin synthetases"/>
    <property type="match status" value="1"/>
</dbReference>
<protein>
    <recommendedName>
        <fullName evidence="2">alanine--tRNA ligase</fullName>
        <ecNumber evidence="2">6.1.1.7</ecNumber>
    </recommendedName>
</protein>
<evidence type="ECO:0000256" key="9">
    <source>
        <dbReference type="ARBA" id="ARBA00023146"/>
    </source>
</evidence>
<evidence type="ECO:0000313" key="11">
    <source>
        <dbReference type="EMBL" id="GAJ12214.1"/>
    </source>
</evidence>
<dbReference type="CDD" id="cd00673">
    <property type="entry name" value="AlaRS_core"/>
    <property type="match status" value="1"/>
</dbReference>
<evidence type="ECO:0000256" key="7">
    <source>
        <dbReference type="ARBA" id="ARBA00022884"/>
    </source>
</evidence>
<evidence type="ECO:0000259" key="10">
    <source>
        <dbReference type="PROSITE" id="PS50860"/>
    </source>
</evidence>
<dbReference type="GO" id="GO:0000049">
    <property type="term" value="F:tRNA binding"/>
    <property type="evidence" value="ECO:0007669"/>
    <property type="project" value="UniProtKB-KW"/>
</dbReference>